<accession>A0A1S1V4U0</accession>
<dbReference type="PANTHER" id="PTHR43283:SF7">
    <property type="entry name" value="BETA-LACTAMASE-RELATED DOMAIN-CONTAINING PROTEIN"/>
    <property type="match status" value="1"/>
</dbReference>
<dbReference type="SUPFAM" id="SSF56601">
    <property type="entry name" value="beta-lactamase/transpeptidase-like"/>
    <property type="match status" value="1"/>
</dbReference>
<reference evidence="2 3" key="1">
    <citation type="submission" date="2016-09" db="EMBL/GenBank/DDBJ databases">
        <title>Genome sequence of Eubacterium angustum.</title>
        <authorList>
            <person name="Poehlein A."/>
            <person name="Daniel R."/>
        </authorList>
    </citation>
    <scope>NUCLEOTIDE SEQUENCE [LARGE SCALE GENOMIC DNA]</scope>
    <source>
        <strain evidence="2 3">DSM 1989</strain>
    </source>
</reference>
<gene>
    <name evidence="2" type="primary">nylB</name>
    <name evidence="2" type="ORF">EUAN_18850</name>
</gene>
<keyword evidence="2" id="KW-0378">Hydrolase</keyword>
<sequence>MKEIADKLTSNKKCSCLLVFKGGKTVYEKYSGRVSRDTIHPINSITKTVVSILMGIAVDKGYIGSLDDDISVYVPGAQRVSIRSHLTMTSGMDWSEGLIRKASWKEYICSKEIAEERAGVFQYNGGSSHLLGIAISNASGMSLEDFAKDHLFNPLGIELMEDVPELEYRLSSYSWKRALAWDRDPEGYNIGSFGLSLKAEDLLKLGVLILGGGIWNGKRVVSREYIEEMIKPHVKAGLLHYGYHIWVKKTRGVATVSALGYGNQYLTVLPEHDAVIVILSESDGEQSSEIEKHHGELIGAVSKIL</sequence>
<evidence type="ECO:0000313" key="3">
    <source>
        <dbReference type="Proteomes" id="UP000180254"/>
    </source>
</evidence>
<dbReference type="InterPro" id="IPR050789">
    <property type="entry name" value="Diverse_Enzym_Activities"/>
</dbReference>
<evidence type="ECO:0000259" key="1">
    <source>
        <dbReference type="Pfam" id="PF00144"/>
    </source>
</evidence>
<dbReference type="RefSeq" id="WP_071063954.1">
    <property type="nucleotide sequence ID" value="NZ_MKIE01000008.1"/>
</dbReference>
<dbReference type="GO" id="GO:0019875">
    <property type="term" value="F:6-aminohexanoate-dimer hydrolase activity"/>
    <property type="evidence" value="ECO:0007669"/>
    <property type="project" value="UniProtKB-EC"/>
</dbReference>
<feature type="domain" description="Beta-lactamase-related" evidence="1">
    <location>
        <begin position="17"/>
        <end position="290"/>
    </location>
</feature>
<comment type="caution">
    <text evidence="2">The sequence shown here is derived from an EMBL/GenBank/DDBJ whole genome shotgun (WGS) entry which is preliminary data.</text>
</comment>
<dbReference type="InterPro" id="IPR012338">
    <property type="entry name" value="Beta-lactam/transpept-like"/>
</dbReference>
<dbReference type="PANTHER" id="PTHR43283">
    <property type="entry name" value="BETA-LACTAMASE-RELATED"/>
    <property type="match status" value="1"/>
</dbReference>
<dbReference type="EC" id="3.5.1.46" evidence="2"/>
<organism evidence="2 3">
    <name type="scientific">Andreesenia angusta</name>
    <dbReference type="NCBI Taxonomy" id="39480"/>
    <lineage>
        <taxon>Bacteria</taxon>
        <taxon>Bacillati</taxon>
        <taxon>Bacillota</taxon>
        <taxon>Tissierellia</taxon>
        <taxon>Tissierellales</taxon>
        <taxon>Gottschalkiaceae</taxon>
        <taxon>Andreesenia</taxon>
    </lineage>
</organism>
<proteinExistence type="predicted"/>
<protein>
    <submittedName>
        <fullName evidence="2">6-aminohexanoate-dimer hydrolase</fullName>
        <ecNumber evidence="2">3.5.1.46</ecNumber>
    </submittedName>
</protein>
<dbReference type="AlphaFoldDB" id="A0A1S1V4U0"/>
<dbReference type="STRING" id="39480.EUAN_18850"/>
<evidence type="ECO:0000313" key="2">
    <source>
        <dbReference type="EMBL" id="OHW61706.1"/>
    </source>
</evidence>
<dbReference type="EMBL" id="MKIE01000008">
    <property type="protein sequence ID" value="OHW61706.1"/>
    <property type="molecule type" value="Genomic_DNA"/>
</dbReference>
<dbReference type="InterPro" id="IPR001466">
    <property type="entry name" value="Beta-lactam-related"/>
</dbReference>
<name>A0A1S1V4U0_9FIRM</name>
<dbReference type="Proteomes" id="UP000180254">
    <property type="component" value="Unassembled WGS sequence"/>
</dbReference>
<dbReference type="Pfam" id="PF00144">
    <property type="entry name" value="Beta-lactamase"/>
    <property type="match status" value="1"/>
</dbReference>
<keyword evidence="3" id="KW-1185">Reference proteome</keyword>
<dbReference type="Gene3D" id="3.40.710.10">
    <property type="entry name" value="DD-peptidase/beta-lactamase superfamily"/>
    <property type="match status" value="1"/>
</dbReference>